<organism evidence="2 3">
    <name type="scientific">Pyricularia oryzae</name>
    <name type="common">Rice blast fungus</name>
    <name type="synonym">Magnaporthe oryzae</name>
    <dbReference type="NCBI Taxonomy" id="318829"/>
    <lineage>
        <taxon>Eukaryota</taxon>
        <taxon>Fungi</taxon>
        <taxon>Dikarya</taxon>
        <taxon>Ascomycota</taxon>
        <taxon>Pezizomycotina</taxon>
        <taxon>Sordariomycetes</taxon>
        <taxon>Sordariomycetidae</taxon>
        <taxon>Magnaporthales</taxon>
        <taxon>Pyriculariaceae</taxon>
        <taxon>Pyricularia</taxon>
    </lineage>
</organism>
<dbReference type="Proteomes" id="UP000294847">
    <property type="component" value="Chromosome 2"/>
</dbReference>
<evidence type="ECO:0000256" key="1">
    <source>
        <dbReference type="SAM" id="MobiDB-lite"/>
    </source>
</evidence>
<evidence type="ECO:0000313" key="3">
    <source>
        <dbReference type="Proteomes" id="UP000294847"/>
    </source>
</evidence>
<name>A0A4P7N2N6_PYROR</name>
<evidence type="ECO:0000313" key="2">
    <source>
        <dbReference type="EMBL" id="QBZ56649.1"/>
    </source>
</evidence>
<reference evidence="2 3" key="1">
    <citation type="journal article" date="2019" name="Mol. Biol. Evol.">
        <title>Blast fungal genomes show frequent chromosomal changes, gene gains and losses, and effector gene turnover.</title>
        <authorList>
            <person name="Gomez Luciano L.B."/>
            <person name="Jason Tsai I."/>
            <person name="Chuma I."/>
            <person name="Tosa Y."/>
            <person name="Chen Y.H."/>
            <person name="Li J.Y."/>
            <person name="Li M.Y."/>
            <person name="Jade Lu M.Y."/>
            <person name="Nakayashiki H."/>
            <person name="Li W.H."/>
        </authorList>
    </citation>
    <scope>NUCLEOTIDE SEQUENCE [LARGE SCALE GENOMIC DNA]</scope>
    <source>
        <strain evidence="2">MZ5-1-6</strain>
    </source>
</reference>
<dbReference type="EMBL" id="CP034205">
    <property type="protein sequence ID" value="QBZ56649.1"/>
    <property type="molecule type" value="Genomic_DNA"/>
</dbReference>
<dbReference type="AlphaFoldDB" id="A0A4P7N2N6"/>
<proteinExistence type="predicted"/>
<sequence>MAETLLYLTLYQQFWRPVLQPHLQLRLEAFVGPPAPVAGQAFCLLGNLSIRSRPACGKCEQPLWGQPIEHEPGQDGVSPPRPHLGTKVAPMSVSGNNNREKPWF</sequence>
<gene>
    <name evidence="2" type="ORF">PoMZ_01560</name>
</gene>
<accession>A0A4P7N2N6</accession>
<protein>
    <submittedName>
        <fullName evidence="2">Uncharacterized protein</fullName>
    </submittedName>
</protein>
<feature type="region of interest" description="Disordered" evidence="1">
    <location>
        <begin position="67"/>
        <end position="104"/>
    </location>
</feature>